<dbReference type="InterPro" id="IPR050204">
    <property type="entry name" value="AraC_XylS_family_regulators"/>
</dbReference>
<keyword evidence="1" id="KW-0805">Transcription regulation</keyword>
<protein>
    <recommendedName>
        <fullName evidence="4">HTH araC/xylS-type domain-containing protein</fullName>
    </recommendedName>
</protein>
<dbReference type="InterPro" id="IPR018060">
    <property type="entry name" value="HTH_AraC"/>
</dbReference>
<dbReference type="PROSITE" id="PS01124">
    <property type="entry name" value="HTH_ARAC_FAMILY_2"/>
    <property type="match status" value="1"/>
</dbReference>
<dbReference type="Gene3D" id="1.10.10.60">
    <property type="entry name" value="Homeodomain-like"/>
    <property type="match status" value="1"/>
</dbReference>
<organism evidence="5 6">
    <name type="scientific">Piscinibacter gummiphilus</name>
    <dbReference type="NCBI Taxonomy" id="946333"/>
    <lineage>
        <taxon>Bacteria</taxon>
        <taxon>Pseudomonadati</taxon>
        <taxon>Pseudomonadota</taxon>
        <taxon>Betaproteobacteria</taxon>
        <taxon>Burkholderiales</taxon>
        <taxon>Sphaerotilaceae</taxon>
        <taxon>Piscinibacter</taxon>
    </lineage>
</organism>
<evidence type="ECO:0000256" key="2">
    <source>
        <dbReference type="ARBA" id="ARBA00023125"/>
    </source>
</evidence>
<dbReference type="AlphaFoldDB" id="A0A1W6LBT2"/>
<name>A0A1W6LBT2_9BURK</name>
<evidence type="ECO:0000313" key="6">
    <source>
        <dbReference type="Proteomes" id="UP000193427"/>
    </source>
</evidence>
<dbReference type="PANTHER" id="PTHR46796">
    <property type="entry name" value="HTH-TYPE TRANSCRIPTIONAL ACTIVATOR RHAS-RELATED"/>
    <property type="match status" value="1"/>
</dbReference>
<feature type="domain" description="HTH araC/xylS-type" evidence="4">
    <location>
        <begin position="139"/>
        <end position="238"/>
    </location>
</feature>
<gene>
    <name evidence="5" type="ORF">A4W93_18595</name>
</gene>
<sequence>MRLFHDGGFLAKSDAVWKTKRFAATLLMAASGHDLDLEVEGKRSRHGMVAIRPFVTTQLTARDTPFVALDLSPDHRDYRAFTHIPGNGVMDVPRARFASLAQPLQEFHAGGMRGDPSVRLYRRITNLALTMLPPAAPLTPCVEFAKTTLARDASLSVTALSTLCDVSPPRLSKLFAQELGLSLRQYVQWLKIKNALGMMGSGLTLTEIAVGAGFADSAHFSKVWTQTYGASPAYFFSNAEVAVFPSRRSPRFRPPMAPPGSIA</sequence>
<keyword evidence="3" id="KW-0804">Transcription</keyword>
<accession>A0A1W6LBT2</accession>
<proteinExistence type="predicted"/>
<dbReference type="PANTHER" id="PTHR46796:SF6">
    <property type="entry name" value="ARAC SUBFAMILY"/>
    <property type="match status" value="1"/>
</dbReference>
<dbReference type="GO" id="GO:0003700">
    <property type="term" value="F:DNA-binding transcription factor activity"/>
    <property type="evidence" value="ECO:0007669"/>
    <property type="project" value="InterPro"/>
</dbReference>
<keyword evidence="2" id="KW-0238">DNA-binding</keyword>
<dbReference type="Proteomes" id="UP000193427">
    <property type="component" value="Chromosome"/>
</dbReference>
<evidence type="ECO:0000259" key="4">
    <source>
        <dbReference type="PROSITE" id="PS01124"/>
    </source>
</evidence>
<dbReference type="KEGG" id="rgu:A4W93_18595"/>
<dbReference type="InterPro" id="IPR009057">
    <property type="entry name" value="Homeodomain-like_sf"/>
</dbReference>
<dbReference type="GO" id="GO:0043565">
    <property type="term" value="F:sequence-specific DNA binding"/>
    <property type="evidence" value="ECO:0007669"/>
    <property type="project" value="InterPro"/>
</dbReference>
<evidence type="ECO:0000256" key="3">
    <source>
        <dbReference type="ARBA" id="ARBA00023163"/>
    </source>
</evidence>
<keyword evidence="6" id="KW-1185">Reference proteome</keyword>
<dbReference type="SMART" id="SM00342">
    <property type="entry name" value="HTH_ARAC"/>
    <property type="match status" value="1"/>
</dbReference>
<dbReference type="Pfam" id="PF12833">
    <property type="entry name" value="HTH_18"/>
    <property type="match status" value="1"/>
</dbReference>
<dbReference type="EMBL" id="CP015118">
    <property type="protein sequence ID" value="ARN21741.1"/>
    <property type="molecule type" value="Genomic_DNA"/>
</dbReference>
<evidence type="ECO:0000313" key="5">
    <source>
        <dbReference type="EMBL" id="ARN21741.1"/>
    </source>
</evidence>
<dbReference type="SUPFAM" id="SSF46689">
    <property type="entry name" value="Homeodomain-like"/>
    <property type="match status" value="1"/>
</dbReference>
<evidence type="ECO:0000256" key="1">
    <source>
        <dbReference type="ARBA" id="ARBA00023015"/>
    </source>
</evidence>
<dbReference type="STRING" id="946333.A4W93_18595"/>
<reference evidence="5 6" key="1">
    <citation type="submission" date="2016-04" db="EMBL/GenBank/DDBJ databases">
        <title>Complete genome sequence of natural rubber-degrading, novel Gram-negative bacterium, Rhizobacter gummiphilus strain NS21.</title>
        <authorList>
            <person name="Tabata M."/>
            <person name="Kasai D."/>
            <person name="Fukuda M."/>
        </authorList>
    </citation>
    <scope>NUCLEOTIDE SEQUENCE [LARGE SCALE GENOMIC DNA]</scope>
    <source>
        <strain evidence="5 6">NS21</strain>
    </source>
</reference>